<evidence type="ECO:0000313" key="2">
    <source>
        <dbReference type="Proteomes" id="UP000324222"/>
    </source>
</evidence>
<accession>A0A5B7D3Z2</accession>
<gene>
    <name evidence="1" type="ORF">E2C01_009192</name>
</gene>
<dbReference type="Proteomes" id="UP000324222">
    <property type="component" value="Unassembled WGS sequence"/>
</dbReference>
<sequence length="230" mass="26398">MAQVMLVLLGQLKDLGQFVIIIRQVSTTPASPCQAHSREVLHQSCVFPYLEASPLPLRVQPFRLQAAEERHIMHTHIYAHTLTHSHMKWPPVSPRVSPASPASPVGCRGSRQGLLRMVTCSRWLRCDRVDRSLRSVRELSDRVRMMRLGGRYLLQRYRVLMRFRCKNNSCNTRKGIRTQGYTDTCIYPLANSIGSVRRIATEWALFLYSFVALGQSSSYIKKSTYHRVLV</sequence>
<dbReference type="AlphaFoldDB" id="A0A5B7D3Z2"/>
<protein>
    <submittedName>
        <fullName evidence="1">Uncharacterized protein</fullName>
    </submittedName>
</protein>
<name>A0A5B7D3Z2_PORTR</name>
<proteinExistence type="predicted"/>
<keyword evidence="2" id="KW-1185">Reference proteome</keyword>
<reference evidence="1 2" key="1">
    <citation type="submission" date="2019-05" db="EMBL/GenBank/DDBJ databases">
        <title>Another draft genome of Portunus trituberculatus and its Hox gene families provides insights of decapod evolution.</title>
        <authorList>
            <person name="Jeong J.-H."/>
            <person name="Song I."/>
            <person name="Kim S."/>
            <person name="Choi T."/>
            <person name="Kim D."/>
            <person name="Ryu S."/>
            <person name="Kim W."/>
        </authorList>
    </citation>
    <scope>NUCLEOTIDE SEQUENCE [LARGE SCALE GENOMIC DNA]</scope>
    <source>
        <tissue evidence="1">Muscle</tissue>
    </source>
</reference>
<organism evidence="1 2">
    <name type="scientific">Portunus trituberculatus</name>
    <name type="common">Swimming crab</name>
    <name type="synonym">Neptunus trituberculatus</name>
    <dbReference type="NCBI Taxonomy" id="210409"/>
    <lineage>
        <taxon>Eukaryota</taxon>
        <taxon>Metazoa</taxon>
        <taxon>Ecdysozoa</taxon>
        <taxon>Arthropoda</taxon>
        <taxon>Crustacea</taxon>
        <taxon>Multicrustacea</taxon>
        <taxon>Malacostraca</taxon>
        <taxon>Eumalacostraca</taxon>
        <taxon>Eucarida</taxon>
        <taxon>Decapoda</taxon>
        <taxon>Pleocyemata</taxon>
        <taxon>Brachyura</taxon>
        <taxon>Eubrachyura</taxon>
        <taxon>Portunoidea</taxon>
        <taxon>Portunidae</taxon>
        <taxon>Portuninae</taxon>
        <taxon>Portunus</taxon>
    </lineage>
</organism>
<dbReference type="EMBL" id="VSRR010000501">
    <property type="protein sequence ID" value="MPC16369.1"/>
    <property type="molecule type" value="Genomic_DNA"/>
</dbReference>
<evidence type="ECO:0000313" key="1">
    <source>
        <dbReference type="EMBL" id="MPC16369.1"/>
    </source>
</evidence>
<comment type="caution">
    <text evidence="1">The sequence shown here is derived from an EMBL/GenBank/DDBJ whole genome shotgun (WGS) entry which is preliminary data.</text>
</comment>